<gene>
    <name evidence="4" type="ORF">D6C19_05095</name>
    <name evidence="5" type="ORF">E5340_06125</name>
</gene>
<dbReference type="OrthoDB" id="396512at2"/>
<evidence type="ECO:0000256" key="2">
    <source>
        <dbReference type="ARBA" id="ARBA00022679"/>
    </source>
</evidence>
<evidence type="ECO:0000313" key="7">
    <source>
        <dbReference type="Proteomes" id="UP000306855"/>
    </source>
</evidence>
<accession>A0A4Q2AZA6</accession>
<dbReference type="InterPro" id="IPR001173">
    <property type="entry name" value="Glyco_trans_2-like"/>
</dbReference>
<dbReference type="AlphaFoldDB" id="A0A4Q2AZA6"/>
<name>A0A4Q2AZA6_9LACO</name>
<dbReference type="EMBL" id="QZFR01000029">
    <property type="protein sequence ID" value="RXV74541.1"/>
    <property type="molecule type" value="Genomic_DNA"/>
</dbReference>
<evidence type="ECO:0000256" key="1">
    <source>
        <dbReference type="ARBA" id="ARBA00022676"/>
    </source>
</evidence>
<dbReference type="Proteomes" id="UP000289316">
    <property type="component" value="Unassembled WGS sequence"/>
</dbReference>
<proteinExistence type="predicted"/>
<dbReference type="Proteomes" id="UP000306855">
    <property type="component" value="Unassembled WGS sequence"/>
</dbReference>
<keyword evidence="1" id="KW-0328">Glycosyltransferase</keyword>
<dbReference type="Gene3D" id="3.90.550.10">
    <property type="entry name" value="Spore Coat Polysaccharide Biosynthesis Protein SpsA, Chain A"/>
    <property type="match status" value="1"/>
</dbReference>
<reference evidence="5 7" key="2">
    <citation type="submission" date="2019-04" db="EMBL/GenBank/DDBJ databases">
        <title>Microbes associate with the intestines of laboratory mice.</title>
        <authorList>
            <person name="Navarre W."/>
            <person name="Wong E."/>
            <person name="Huang K."/>
            <person name="Tropini C."/>
            <person name="Ng K."/>
            <person name="Yu B."/>
        </authorList>
    </citation>
    <scope>NUCLEOTIDE SEQUENCE [LARGE SCALE GENOMIC DNA]</scope>
    <source>
        <strain evidence="5 7">NM26_J9</strain>
    </source>
</reference>
<evidence type="ECO:0000259" key="3">
    <source>
        <dbReference type="Pfam" id="PF00535"/>
    </source>
</evidence>
<feature type="domain" description="Glycosyltransferase 2-like" evidence="3">
    <location>
        <begin position="7"/>
        <end position="135"/>
    </location>
</feature>
<keyword evidence="2 4" id="KW-0808">Transferase</keyword>
<reference evidence="4 6" key="1">
    <citation type="submission" date="2018-09" db="EMBL/GenBank/DDBJ databases">
        <title>Murine metabolic-syndrome-specific gut microbial biobank.</title>
        <authorList>
            <person name="Liu C."/>
        </authorList>
    </citation>
    <scope>NUCLEOTIDE SEQUENCE [LARGE SCALE GENOMIC DNA]</scope>
    <source>
        <strain evidence="4 6">C-30</strain>
    </source>
</reference>
<comment type="caution">
    <text evidence="4">The sequence shown here is derived from an EMBL/GenBank/DDBJ whole genome shotgun (WGS) entry which is preliminary data.</text>
</comment>
<organism evidence="4 6">
    <name type="scientific">Ligilactobacillus murinus</name>
    <dbReference type="NCBI Taxonomy" id="1622"/>
    <lineage>
        <taxon>Bacteria</taxon>
        <taxon>Bacillati</taxon>
        <taxon>Bacillota</taxon>
        <taxon>Bacilli</taxon>
        <taxon>Lactobacillales</taxon>
        <taxon>Lactobacillaceae</taxon>
        <taxon>Ligilactobacillus</taxon>
    </lineage>
</organism>
<dbReference type="Pfam" id="PF00535">
    <property type="entry name" value="Glycos_transf_2"/>
    <property type="match status" value="1"/>
</dbReference>
<dbReference type="EMBL" id="SRYK01000025">
    <property type="protein sequence ID" value="TGY55196.1"/>
    <property type="molecule type" value="Genomic_DNA"/>
</dbReference>
<dbReference type="PANTHER" id="PTHR22916">
    <property type="entry name" value="GLYCOSYLTRANSFERASE"/>
    <property type="match status" value="1"/>
</dbReference>
<dbReference type="SUPFAM" id="SSF53448">
    <property type="entry name" value="Nucleotide-diphospho-sugar transferases"/>
    <property type="match status" value="1"/>
</dbReference>
<evidence type="ECO:0000313" key="6">
    <source>
        <dbReference type="Proteomes" id="UP000289316"/>
    </source>
</evidence>
<protein>
    <submittedName>
        <fullName evidence="4">Glycosyltransferase</fullName>
    </submittedName>
</protein>
<dbReference type="InterPro" id="IPR029044">
    <property type="entry name" value="Nucleotide-diphossugar_trans"/>
</dbReference>
<dbReference type="CDD" id="cd00761">
    <property type="entry name" value="Glyco_tranf_GTA_type"/>
    <property type="match status" value="1"/>
</dbReference>
<dbReference type="PANTHER" id="PTHR22916:SF51">
    <property type="entry name" value="GLYCOSYLTRANSFERASE EPSH-RELATED"/>
    <property type="match status" value="1"/>
</dbReference>
<evidence type="ECO:0000313" key="5">
    <source>
        <dbReference type="EMBL" id="TGY55196.1"/>
    </source>
</evidence>
<evidence type="ECO:0000313" key="4">
    <source>
        <dbReference type="EMBL" id="RXV74541.1"/>
    </source>
</evidence>
<sequence length="341" mass="39634">MAMTAISFIVPMYNSASYLEKNLKSIAQMVGQKRAEAEVLLVDDGSTDETRAIAYRYAKKYSFIQVIEAFHQGVSVARNLGVANATGKYLTFIDSDDEFAPNFVDVFETLIVKEPDLVFVDLETVDKDTLLENIDAKQKISLFKLINRGRGNTGIGSKFFKRSFLEQYNLKFDPEIAISEDALFNYQAIDRASSILLSPQKFYYVLESHTLPYYNPKILESEVRYRKKTATLFKTYFDKDTVGELLWTDNKIKLIGYIRLVDRYFGPQYNKNEITLGEAAKCLRNIAENYAYTTSFKDKRHDNVLGLRYRVFRRLLAKRLYKTTLIFNKYMDKIKKTQRWK</sequence>
<dbReference type="GO" id="GO:0016757">
    <property type="term" value="F:glycosyltransferase activity"/>
    <property type="evidence" value="ECO:0007669"/>
    <property type="project" value="UniProtKB-KW"/>
</dbReference>